<proteinExistence type="predicted"/>
<sequence>MNIRDINEFSLWQYVRRQVNKENEKQIKDFAEKMNLDITEPKNIINSDDIINANGRLDNLCKDKLTNEVKILLSKEFEIPLFKVKQIKYINYVKEFIISQRKKSKNIYLEWYLINQKNAT</sequence>
<name>A0A9N7ASK0_MYCCC</name>
<dbReference type="Proteomes" id="UP000031910">
    <property type="component" value="Chromosome"/>
</dbReference>
<gene>
    <name evidence="1" type="ORF">MCCG_0058</name>
</gene>
<evidence type="ECO:0000313" key="1">
    <source>
        <dbReference type="EMBL" id="AJK51061.1"/>
    </source>
</evidence>
<dbReference type="AlphaFoldDB" id="A0A9N7ASK0"/>
<evidence type="ECO:0000313" key="2">
    <source>
        <dbReference type="Proteomes" id="UP000031910"/>
    </source>
</evidence>
<dbReference type="RefSeq" id="WP_042620210.1">
    <property type="nucleotide sequence ID" value="NZ_CP006959.1"/>
</dbReference>
<protein>
    <submittedName>
        <fullName evidence="1">Uncharacterized protein</fullName>
    </submittedName>
</protein>
<dbReference type="EMBL" id="CP006959">
    <property type="protein sequence ID" value="AJK51061.1"/>
    <property type="molecule type" value="Genomic_DNA"/>
</dbReference>
<organism evidence="1 2">
    <name type="scientific">Mycoplasma capricolum subsp. capripneumoniae 87001</name>
    <dbReference type="NCBI Taxonomy" id="1124992"/>
    <lineage>
        <taxon>Bacteria</taxon>
        <taxon>Bacillati</taxon>
        <taxon>Mycoplasmatota</taxon>
        <taxon>Mollicutes</taxon>
        <taxon>Mycoplasmataceae</taxon>
        <taxon>Mycoplasma</taxon>
    </lineage>
</organism>
<dbReference type="KEGG" id="mcai:MCCG_0058"/>
<keyword evidence="2" id="KW-1185">Reference proteome</keyword>
<reference evidence="1 2" key="1">
    <citation type="submission" date="2013-12" db="EMBL/GenBank/DDBJ databases">
        <authorList>
            <person name="Wang R."/>
            <person name="Li Y."/>
            <person name="Zheng H."/>
            <person name="Xin J."/>
        </authorList>
    </citation>
    <scope>NUCLEOTIDE SEQUENCE [LARGE SCALE GENOMIC DNA]</scope>
    <source>
        <strain evidence="1 2">87001</strain>
    </source>
</reference>
<accession>A0A9N7ASK0</accession>